<name>A0ABS2JZ01_9GAMM</name>
<comment type="caution">
    <text evidence="2">The sequence shown here is derived from an EMBL/GenBank/DDBJ whole genome shotgun (WGS) entry which is preliminary data.</text>
</comment>
<keyword evidence="1" id="KW-1133">Transmembrane helix</keyword>
<protein>
    <submittedName>
        <fullName evidence="2">Uncharacterized protein</fullName>
    </submittedName>
</protein>
<proteinExistence type="predicted"/>
<dbReference type="InterPro" id="IPR036259">
    <property type="entry name" value="MFS_trans_sf"/>
</dbReference>
<evidence type="ECO:0000313" key="2">
    <source>
        <dbReference type="EMBL" id="MBM7124111.1"/>
    </source>
</evidence>
<feature type="transmembrane region" description="Helical" evidence="1">
    <location>
        <begin position="44"/>
        <end position="62"/>
    </location>
</feature>
<reference evidence="2" key="1">
    <citation type="submission" date="2020-10" db="EMBL/GenBank/DDBJ databases">
        <title>Phylogeny of dyella-like bacteria.</title>
        <authorList>
            <person name="Fu J."/>
        </authorList>
    </citation>
    <scope>NUCLEOTIDE SEQUENCE</scope>
    <source>
        <strain evidence="2">DHOC52</strain>
    </source>
</reference>
<accession>A0ABS2JZ01</accession>
<sequence>MQKNWPKYDWGRLWHSYFKVIPAILLAGAIIQGVAYVIKTYLGWRVPSFVYLVLTVIALLIVRSKLRYMPSAKTSEGVAKEGDD</sequence>
<evidence type="ECO:0000256" key="1">
    <source>
        <dbReference type="SAM" id="Phobius"/>
    </source>
</evidence>
<keyword evidence="3" id="KW-1185">Reference proteome</keyword>
<dbReference type="SUPFAM" id="SSF103473">
    <property type="entry name" value="MFS general substrate transporter"/>
    <property type="match status" value="1"/>
</dbReference>
<keyword evidence="1" id="KW-0812">Transmembrane</keyword>
<dbReference type="RefSeq" id="WP_204679076.1">
    <property type="nucleotide sequence ID" value="NZ_BSNR01000006.1"/>
</dbReference>
<gene>
    <name evidence="2" type="ORF">ISP19_01855</name>
</gene>
<dbReference type="EMBL" id="JADIKE010000024">
    <property type="protein sequence ID" value="MBM7124111.1"/>
    <property type="molecule type" value="Genomic_DNA"/>
</dbReference>
<organism evidence="2 3">
    <name type="scientific">Dyella flava</name>
    <dbReference type="NCBI Taxonomy" id="1920170"/>
    <lineage>
        <taxon>Bacteria</taxon>
        <taxon>Pseudomonadati</taxon>
        <taxon>Pseudomonadota</taxon>
        <taxon>Gammaproteobacteria</taxon>
        <taxon>Lysobacterales</taxon>
        <taxon>Rhodanobacteraceae</taxon>
        <taxon>Dyella</taxon>
    </lineage>
</organism>
<dbReference type="Proteomes" id="UP001430149">
    <property type="component" value="Unassembled WGS sequence"/>
</dbReference>
<evidence type="ECO:0000313" key="3">
    <source>
        <dbReference type="Proteomes" id="UP001430149"/>
    </source>
</evidence>
<feature type="transmembrane region" description="Helical" evidence="1">
    <location>
        <begin position="20"/>
        <end position="38"/>
    </location>
</feature>
<keyword evidence="1" id="KW-0472">Membrane</keyword>